<dbReference type="OrthoDB" id="9593at2157"/>
<evidence type="ECO:0000313" key="16">
    <source>
        <dbReference type="Proteomes" id="UP000035301"/>
    </source>
</evidence>
<keyword evidence="7 12" id="KW-0269">Exonuclease</keyword>
<feature type="binding site" evidence="12">
    <location>
        <position position="155"/>
    </location>
    <ligand>
        <name>Mg(2+)</name>
        <dbReference type="ChEBI" id="CHEBI:18420"/>
        <label>1</label>
    </ligand>
</feature>
<dbReference type="InterPro" id="IPR006084">
    <property type="entry name" value="XPG/Rad2"/>
</dbReference>
<feature type="binding site" evidence="12">
    <location>
        <position position="235"/>
    </location>
    <ligand>
        <name>Mg(2+)</name>
        <dbReference type="ChEBI" id="CHEBI:18420"/>
        <label>2</label>
    </ligand>
</feature>
<dbReference type="InterPro" id="IPR008918">
    <property type="entry name" value="HhH2"/>
</dbReference>
<dbReference type="InterPro" id="IPR006086">
    <property type="entry name" value="XPG-I_dom"/>
</dbReference>
<feature type="binding site" evidence="12">
    <location>
        <position position="176"/>
    </location>
    <ligand>
        <name>Mg(2+)</name>
        <dbReference type="ChEBI" id="CHEBI:18420"/>
        <label>2</label>
    </ligand>
</feature>
<comment type="function">
    <text evidence="12">Structure-specific nuclease with 5'-flap endonuclease and 5'-3' exonuclease activities involved in DNA replication and repair. During DNA replication, cleaves the 5'-overhanging flap structure that is generated by displacement synthesis when DNA polymerase encounters the 5'-end of a downstream Okazaki fragment. Binds the unpaired 3'-DNA end and kinks the DNA to facilitate 5' cleavage specificity. Cleaves one nucleotide into the double-stranded DNA from the junction in flap DNA, leaving a nick for ligation. Also involved in the base excision repair (BER) pathway. Acts as a genome stabilization factor that prevents flaps from equilibrating into structurs that lead to duplications and deletions. Also possesses 5'-3' exonuclease activity on nicked or gapped double-stranded DNA.</text>
</comment>
<dbReference type="Proteomes" id="UP000035301">
    <property type="component" value="Unassembled WGS sequence"/>
</dbReference>
<evidence type="ECO:0000256" key="12">
    <source>
        <dbReference type="HAMAP-Rule" id="MF_00614"/>
    </source>
</evidence>
<dbReference type="NCBIfam" id="TIGR03674">
    <property type="entry name" value="fen_arch"/>
    <property type="match status" value="1"/>
</dbReference>
<dbReference type="InterPro" id="IPR029060">
    <property type="entry name" value="PIN-like_dom_sf"/>
</dbReference>
<dbReference type="SUPFAM" id="SSF47807">
    <property type="entry name" value="5' to 3' exonuclease, C-terminal subdomain"/>
    <property type="match status" value="1"/>
</dbReference>
<evidence type="ECO:0000256" key="5">
    <source>
        <dbReference type="ARBA" id="ARBA00022763"/>
    </source>
</evidence>
<dbReference type="SUPFAM" id="SSF88723">
    <property type="entry name" value="PIN domain-like"/>
    <property type="match status" value="1"/>
</dbReference>
<comment type="caution">
    <text evidence="15">The sequence shown here is derived from an EMBL/GenBank/DDBJ whole genome shotgun (WGS) entry which is preliminary data.</text>
</comment>
<keyword evidence="6 12" id="KW-0378">Hydrolase</keyword>
<feature type="domain" description="XPG N-terminal" evidence="14">
    <location>
        <begin position="1"/>
        <end position="102"/>
    </location>
</feature>
<evidence type="ECO:0000256" key="6">
    <source>
        <dbReference type="ARBA" id="ARBA00022801"/>
    </source>
</evidence>
<dbReference type="EC" id="3.1.-.-" evidence="12"/>
<keyword evidence="9 12" id="KW-0234">DNA repair</keyword>
<proteinExistence type="inferred from homology"/>
<comment type="cofactor">
    <cofactor evidence="12">
        <name>Mg(2+)</name>
        <dbReference type="ChEBI" id="CHEBI:18420"/>
    </cofactor>
    <text evidence="12">Binds 2 magnesium ions per subunit. They probably participate in the reaction catalyzed by the enzyme. May bind an additional third magnesium ion after substrate binding.</text>
</comment>
<dbReference type="InterPro" id="IPR019973">
    <property type="entry name" value="Flap_endonuc_arc"/>
</dbReference>
<accession>A0A0H1R689</accession>
<dbReference type="HAMAP" id="MF_00614">
    <property type="entry name" value="Fen"/>
    <property type="match status" value="1"/>
</dbReference>
<dbReference type="GO" id="GO:0017108">
    <property type="term" value="F:5'-flap endonuclease activity"/>
    <property type="evidence" value="ECO:0007669"/>
    <property type="project" value="UniProtKB-UniRule"/>
</dbReference>
<dbReference type="GO" id="GO:0003677">
    <property type="term" value="F:DNA binding"/>
    <property type="evidence" value="ECO:0007669"/>
    <property type="project" value="UniProtKB-UniRule"/>
</dbReference>
<dbReference type="GO" id="GO:0008409">
    <property type="term" value="F:5'-3' exonuclease activity"/>
    <property type="evidence" value="ECO:0007669"/>
    <property type="project" value="UniProtKB-UniRule"/>
</dbReference>
<comment type="function">
    <text evidence="10">Structure-specific nuclease with 5'-flap endonuclease and 5'-3' exonuclease activities involved in DNA replication and repair. During DNA replication, cleaves the 5'-overhanging flap structure that is generated by displacement synthesis when DNA polymerase encounters the 5'-end of a downstream Okazaki fragment. Binds the unpaired 3'-DNA end and kinks the DNA to facilitate 5' cleavage specificity. Cleaves one nucleotide into the double-stranded DNA from the junction in flap DNA, leaving a nick for ligation. Also involved in the base excision repair (BER) pathway. Acts as a genome stabilization factor that prevents flaps from equilibrating into structures that lead to duplications and deletions. Also possesses 5'-3' exonuclease activity on nicked or gapped double-stranded DNA.</text>
</comment>
<evidence type="ECO:0000259" key="13">
    <source>
        <dbReference type="SMART" id="SM00484"/>
    </source>
</evidence>
<name>A0A0H1R689_9EURY</name>
<dbReference type="SMART" id="SM00484">
    <property type="entry name" value="XPGI"/>
    <property type="match status" value="1"/>
</dbReference>
<evidence type="ECO:0000256" key="4">
    <source>
        <dbReference type="ARBA" id="ARBA00022759"/>
    </source>
</evidence>
<dbReference type="EMBL" id="JXOJ01000002">
    <property type="protein sequence ID" value="KLK88222.1"/>
    <property type="molecule type" value="Genomic_DNA"/>
</dbReference>
<dbReference type="GO" id="GO:0006281">
    <property type="term" value="P:DNA repair"/>
    <property type="evidence" value="ECO:0007669"/>
    <property type="project" value="UniProtKB-UniRule"/>
</dbReference>
<feature type="region of interest" description="Interaction with PCNA" evidence="12">
    <location>
        <begin position="325"/>
        <end position="333"/>
    </location>
</feature>
<evidence type="ECO:0000256" key="7">
    <source>
        <dbReference type="ARBA" id="ARBA00022839"/>
    </source>
</evidence>
<dbReference type="SMART" id="SM00279">
    <property type="entry name" value="HhH2"/>
    <property type="match status" value="1"/>
</dbReference>
<dbReference type="InterPro" id="IPR023426">
    <property type="entry name" value="Flap_endonuc"/>
</dbReference>
<evidence type="ECO:0000256" key="1">
    <source>
        <dbReference type="ARBA" id="ARBA00022705"/>
    </source>
</evidence>
<dbReference type="SMART" id="SM00485">
    <property type="entry name" value="XPGN"/>
    <property type="match status" value="1"/>
</dbReference>
<dbReference type="PANTHER" id="PTHR11081">
    <property type="entry name" value="FLAP ENDONUCLEASE FAMILY MEMBER"/>
    <property type="match status" value="1"/>
</dbReference>
<evidence type="ECO:0000256" key="11">
    <source>
        <dbReference type="ARBA" id="ARBA00065981"/>
    </source>
</evidence>
<keyword evidence="1 12" id="KW-0235">DNA replication</keyword>
<dbReference type="GO" id="GO:0043137">
    <property type="term" value="P:DNA replication, removal of RNA primer"/>
    <property type="evidence" value="ECO:0007669"/>
    <property type="project" value="UniProtKB-UniRule"/>
</dbReference>
<comment type="subunit">
    <text evidence="11 12">Interacts with PCNA. PCNA stimulates the nuclease activity without altering cleavage specificity.</text>
</comment>
<feature type="binding site" evidence="12">
    <location>
        <position position="174"/>
    </location>
    <ligand>
        <name>Mg(2+)</name>
        <dbReference type="ChEBI" id="CHEBI:18420"/>
        <label>2</label>
    </ligand>
</feature>
<protein>
    <recommendedName>
        <fullName evidence="12">Flap endonuclease 1</fullName>
        <shortName evidence="12">FEN-1</shortName>
        <ecNumber evidence="12">3.1.-.-</ecNumber>
    </recommendedName>
    <alternativeName>
        <fullName evidence="12">Flap structure-specific endonuclease 1</fullName>
    </alternativeName>
</protein>
<dbReference type="PRINTS" id="PR00853">
    <property type="entry name" value="XPGRADSUPER"/>
</dbReference>
<keyword evidence="2 12" id="KW-0540">Nuclease</keyword>
<dbReference type="InterPro" id="IPR036279">
    <property type="entry name" value="5-3_exonuclease_C_sf"/>
</dbReference>
<evidence type="ECO:0000256" key="3">
    <source>
        <dbReference type="ARBA" id="ARBA00022723"/>
    </source>
</evidence>
<evidence type="ECO:0000256" key="10">
    <source>
        <dbReference type="ARBA" id="ARBA00024702"/>
    </source>
</evidence>
<keyword evidence="3 12" id="KW-0479">Metal-binding</keyword>
<feature type="binding site" evidence="12">
    <location>
        <position position="153"/>
    </location>
    <ligand>
        <name>Mg(2+)</name>
        <dbReference type="ChEBI" id="CHEBI:18420"/>
        <label>1</label>
    </ligand>
</feature>
<feature type="binding site" evidence="12">
    <location>
        <position position="81"/>
    </location>
    <ligand>
        <name>Mg(2+)</name>
        <dbReference type="ChEBI" id="CHEBI:18420"/>
        <label>1</label>
    </ligand>
</feature>
<dbReference type="PANTHER" id="PTHR11081:SF9">
    <property type="entry name" value="FLAP ENDONUCLEASE 1"/>
    <property type="match status" value="1"/>
</dbReference>
<dbReference type="Gene3D" id="1.10.150.20">
    <property type="entry name" value="5' to 3' exonuclease, C-terminal subdomain"/>
    <property type="match status" value="1"/>
</dbReference>
<feature type="binding site" evidence="12">
    <location>
        <position position="28"/>
    </location>
    <ligand>
        <name>Mg(2+)</name>
        <dbReference type="ChEBI" id="CHEBI:18420"/>
        <label>1</label>
    </ligand>
</feature>
<comment type="caution">
    <text evidence="12">Lacks conserved residue(s) required for the propagation of feature annotation.</text>
</comment>
<evidence type="ECO:0000256" key="9">
    <source>
        <dbReference type="ARBA" id="ARBA00023204"/>
    </source>
</evidence>
<reference evidence="15 16" key="1">
    <citation type="journal article" date="2015" name="Int. J. Syst. Evol. Microbiol.">
        <title>Methanoculleus sediminis sp. nov., a methanogen from sediments near a submarine mud volcano.</title>
        <authorList>
            <person name="Chen S.C."/>
            <person name="Chen M.F."/>
            <person name="Lai M.C."/>
            <person name="Weng C.Y."/>
            <person name="Wu S.Y."/>
            <person name="Lin S."/>
            <person name="Yang T.F."/>
            <person name="Chen P.C."/>
        </authorList>
    </citation>
    <scope>NUCLEOTIDE SEQUENCE [LARGE SCALE GENOMIC DNA]</scope>
    <source>
        <strain evidence="15 16">S3Fa</strain>
    </source>
</reference>
<evidence type="ECO:0000256" key="2">
    <source>
        <dbReference type="ARBA" id="ARBA00022722"/>
    </source>
</evidence>
<dbReference type="Pfam" id="PF00867">
    <property type="entry name" value="XPG_I"/>
    <property type="match status" value="1"/>
</dbReference>
<keyword evidence="8 12" id="KW-0460">Magnesium</keyword>
<feature type="domain" description="XPG-I" evidence="13">
    <location>
        <begin position="141"/>
        <end position="220"/>
    </location>
</feature>
<dbReference type="PATRIC" id="fig|1550566.3.peg.860"/>
<keyword evidence="4 12" id="KW-0255">Endonuclease</keyword>
<gene>
    <name evidence="12" type="primary">fen</name>
    <name evidence="15" type="ORF">SZ63_04020</name>
</gene>
<evidence type="ECO:0000259" key="14">
    <source>
        <dbReference type="SMART" id="SM00485"/>
    </source>
</evidence>
<dbReference type="Pfam" id="PF00752">
    <property type="entry name" value="XPG_N"/>
    <property type="match status" value="1"/>
</dbReference>
<dbReference type="InterPro" id="IPR019974">
    <property type="entry name" value="XPG_CS"/>
</dbReference>
<keyword evidence="5 12" id="KW-0227">DNA damage</keyword>
<organism evidence="15 16">
    <name type="scientific">Methanoculleus sediminis</name>
    <dbReference type="NCBI Taxonomy" id="1550566"/>
    <lineage>
        <taxon>Archaea</taxon>
        <taxon>Methanobacteriati</taxon>
        <taxon>Methanobacteriota</taxon>
        <taxon>Stenosarchaea group</taxon>
        <taxon>Methanomicrobia</taxon>
        <taxon>Methanomicrobiales</taxon>
        <taxon>Methanomicrobiaceae</taxon>
        <taxon>Methanoculleus</taxon>
    </lineage>
</organism>
<keyword evidence="16" id="KW-1185">Reference proteome</keyword>
<dbReference type="CDD" id="cd09903">
    <property type="entry name" value="H3TH_FEN1-Arc"/>
    <property type="match status" value="1"/>
</dbReference>
<evidence type="ECO:0000313" key="15">
    <source>
        <dbReference type="EMBL" id="KLK88222.1"/>
    </source>
</evidence>
<evidence type="ECO:0000256" key="8">
    <source>
        <dbReference type="ARBA" id="ARBA00022842"/>
    </source>
</evidence>
<dbReference type="PROSITE" id="PS00841">
    <property type="entry name" value="XPG_1"/>
    <property type="match status" value="1"/>
</dbReference>
<sequence length="333" mass="36965">MGVAIRDLLADCKETLTWDDLSGIAALDAHNALYQFLSIIRQPDGTPLMNGAGRITSHLSGILFRTVNFLEKGVRPVFVFDGKPPEFKQETINERREHRARADEAWKTALREGDMEEAYKQASASARIDSHIIASSRELLDLLGIPWVQAPSEGEAQAAYMVRRGTAAYAVSQDYDSLLFGSPVLVRNLTVSGRRKTRGRTITVSPERIVLSSLLDRLGVTREQLVEIGILVGTDFNPGIRGVGGKTALKIVRNGEFEGVIAEKQPDFDPAPVREFFLDPPVTDDYALEWRTPDVEGVVEMLSSRYDFSEERVRSALAKVSVKATQKTLDAWF</sequence>
<dbReference type="Gene3D" id="3.40.50.1010">
    <property type="entry name" value="5'-nuclease"/>
    <property type="match status" value="1"/>
</dbReference>
<dbReference type="InterPro" id="IPR006085">
    <property type="entry name" value="XPG_DNA_repair_N"/>
</dbReference>
<dbReference type="GO" id="GO:0000287">
    <property type="term" value="F:magnesium ion binding"/>
    <property type="evidence" value="ECO:0007669"/>
    <property type="project" value="UniProtKB-UniRule"/>
</dbReference>
<dbReference type="FunFam" id="3.40.50.1010:FF:000016">
    <property type="entry name" value="Flap endonuclease 1"/>
    <property type="match status" value="1"/>
</dbReference>
<dbReference type="AlphaFoldDB" id="A0A0H1R689"/>
<dbReference type="RefSeq" id="WP_048181574.1">
    <property type="nucleotide sequence ID" value="NZ_JXOJ01000002.1"/>
</dbReference>
<comment type="similarity">
    <text evidence="12">Belongs to the XPG/RAD2 endonuclease family. FEN1 subfamily.</text>
</comment>
<dbReference type="CDD" id="cd09867">
    <property type="entry name" value="PIN_FEN1"/>
    <property type="match status" value="1"/>
</dbReference>
<dbReference type="STRING" id="1550566.SZ63_04020"/>